<evidence type="ECO:0000313" key="6">
    <source>
        <dbReference type="Proteomes" id="UP000295515"/>
    </source>
</evidence>
<keyword evidence="1" id="KW-0479">Metal-binding</keyword>
<sequence>MKAFGGGDLLDENLSPFGVKMTPLQCIHYCLTRPGVVSVMAGSHSIEEMKEAIDYCKADFQAKDFAEVLSHVPKHSFIGHCVYCGHCAPCSKQIPIADIHKFTDLCHQGEVPETVREHYAMLSHHASECIECQLCMPRCPFEVNIIEKMKMAQKLFGY</sequence>
<dbReference type="GeneID" id="98917022"/>
<dbReference type="AlphaFoldDB" id="A0A4R3YEZ0"/>
<dbReference type="InterPro" id="IPR017896">
    <property type="entry name" value="4Fe4S_Fe-S-bd"/>
</dbReference>
<dbReference type="InterPro" id="IPR036812">
    <property type="entry name" value="NAD(P)_OxRdtase_dom_sf"/>
</dbReference>
<keyword evidence="2" id="KW-0408">Iron</keyword>
<dbReference type="SUPFAM" id="SSF46548">
    <property type="entry name" value="alpha-helical ferredoxin"/>
    <property type="match status" value="1"/>
</dbReference>
<dbReference type="PROSITE" id="PS00198">
    <property type="entry name" value="4FE4S_FER_1"/>
    <property type="match status" value="1"/>
</dbReference>
<dbReference type="SUPFAM" id="SSF51430">
    <property type="entry name" value="NAD(P)-linked oxidoreductase"/>
    <property type="match status" value="1"/>
</dbReference>
<keyword evidence="6" id="KW-1185">Reference proteome</keyword>
<feature type="domain" description="4Fe-4S ferredoxin-type" evidence="4">
    <location>
        <begin position="120"/>
        <end position="149"/>
    </location>
</feature>
<protein>
    <recommendedName>
        <fullName evidence="4">4Fe-4S ferredoxin-type domain-containing protein</fullName>
    </recommendedName>
</protein>
<accession>A0A4R3YEZ0</accession>
<dbReference type="InterPro" id="IPR017900">
    <property type="entry name" value="4Fe4S_Fe_S_CS"/>
</dbReference>
<keyword evidence="3" id="KW-0411">Iron-sulfur</keyword>
<dbReference type="Proteomes" id="UP000295515">
    <property type="component" value="Unassembled WGS sequence"/>
</dbReference>
<dbReference type="GO" id="GO:0046872">
    <property type="term" value="F:metal ion binding"/>
    <property type="evidence" value="ECO:0007669"/>
    <property type="project" value="UniProtKB-KW"/>
</dbReference>
<dbReference type="PROSITE" id="PS51379">
    <property type="entry name" value="4FE4S_FER_2"/>
    <property type="match status" value="1"/>
</dbReference>
<proteinExistence type="predicted"/>
<name>A0A4R3YEZ0_9FIRM</name>
<dbReference type="RefSeq" id="WP_243646699.1">
    <property type="nucleotide sequence ID" value="NZ_JANKBF010000030.1"/>
</dbReference>
<dbReference type="EMBL" id="SMCQ01000036">
    <property type="protein sequence ID" value="TCV91085.1"/>
    <property type="molecule type" value="Genomic_DNA"/>
</dbReference>
<evidence type="ECO:0000256" key="3">
    <source>
        <dbReference type="ARBA" id="ARBA00023014"/>
    </source>
</evidence>
<reference evidence="5 6" key="1">
    <citation type="submission" date="2019-03" db="EMBL/GenBank/DDBJ databases">
        <title>Genomic Encyclopedia of Type Strains, Phase IV (KMG-IV): sequencing the most valuable type-strain genomes for metagenomic binning, comparative biology and taxonomic classification.</title>
        <authorList>
            <person name="Goeker M."/>
        </authorList>
    </citation>
    <scope>NUCLEOTIDE SEQUENCE [LARGE SCALE GENOMIC DNA]</scope>
    <source>
        <strain evidence="5 6">DSM 29487</strain>
    </source>
</reference>
<gene>
    <name evidence="5" type="ORF">EDD60_13622</name>
</gene>
<dbReference type="GO" id="GO:0051536">
    <property type="term" value="F:iron-sulfur cluster binding"/>
    <property type="evidence" value="ECO:0007669"/>
    <property type="project" value="UniProtKB-KW"/>
</dbReference>
<organism evidence="5 6">
    <name type="scientific">Longibaculum muris</name>
    <dbReference type="NCBI Taxonomy" id="1796628"/>
    <lineage>
        <taxon>Bacteria</taxon>
        <taxon>Bacillati</taxon>
        <taxon>Bacillota</taxon>
        <taxon>Erysipelotrichia</taxon>
        <taxon>Erysipelotrichales</taxon>
        <taxon>Coprobacillaceae</taxon>
        <taxon>Longibaculum</taxon>
    </lineage>
</organism>
<evidence type="ECO:0000313" key="5">
    <source>
        <dbReference type="EMBL" id="TCV91085.1"/>
    </source>
</evidence>
<evidence type="ECO:0000256" key="2">
    <source>
        <dbReference type="ARBA" id="ARBA00023004"/>
    </source>
</evidence>
<evidence type="ECO:0000259" key="4">
    <source>
        <dbReference type="PROSITE" id="PS51379"/>
    </source>
</evidence>
<comment type="caution">
    <text evidence="5">The sequence shown here is derived from an EMBL/GenBank/DDBJ whole genome shotgun (WGS) entry which is preliminary data.</text>
</comment>
<dbReference type="Gene3D" id="3.20.20.100">
    <property type="entry name" value="NADP-dependent oxidoreductase domain"/>
    <property type="match status" value="1"/>
</dbReference>
<evidence type="ECO:0000256" key="1">
    <source>
        <dbReference type="ARBA" id="ARBA00022723"/>
    </source>
</evidence>